<dbReference type="CDD" id="cd12148">
    <property type="entry name" value="fungal_TF_MHR"/>
    <property type="match status" value="1"/>
</dbReference>
<evidence type="ECO:0000313" key="10">
    <source>
        <dbReference type="Proteomes" id="UP000249363"/>
    </source>
</evidence>
<feature type="domain" description="Zn(2)-C6 fungal-type" evidence="8">
    <location>
        <begin position="11"/>
        <end position="41"/>
    </location>
</feature>
<dbReference type="CDD" id="cd00067">
    <property type="entry name" value="GAL4"/>
    <property type="match status" value="1"/>
</dbReference>
<dbReference type="SMART" id="SM00066">
    <property type="entry name" value="GAL4"/>
    <property type="match status" value="1"/>
</dbReference>
<evidence type="ECO:0000256" key="7">
    <source>
        <dbReference type="SAM" id="MobiDB-lite"/>
    </source>
</evidence>
<keyword evidence="6" id="KW-0539">Nucleus</keyword>
<organism evidence="9 10">
    <name type="scientific">Talaromyces amestolkiae</name>
    <dbReference type="NCBI Taxonomy" id="1196081"/>
    <lineage>
        <taxon>Eukaryota</taxon>
        <taxon>Fungi</taxon>
        <taxon>Dikarya</taxon>
        <taxon>Ascomycota</taxon>
        <taxon>Pezizomycotina</taxon>
        <taxon>Eurotiomycetes</taxon>
        <taxon>Eurotiomycetidae</taxon>
        <taxon>Eurotiales</taxon>
        <taxon>Trichocomaceae</taxon>
        <taxon>Talaromyces</taxon>
        <taxon>Talaromyces sect. Talaromyces</taxon>
    </lineage>
</organism>
<evidence type="ECO:0000256" key="5">
    <source>
        <dbReference type="ARBA" id="ARBA00023163"/>
    </source>
</evidence>
<dbReference type="PROSITE" id="PS00463">
    <property type="entry name" value="ZN2_CY6_FUNGAL_1"/>
    <property type="match status" value="1"/>
</dbReference>
<dbReference type="SMART" id="SM00906">
    <property type="entry name" value="Fungal_trans"/>
    <property type="match status" value="1"/>
</dbReference>
<proteinExistence type="predicted"/>
<keyword evidence="4" id="KW-0238">DNA-binding</keyword>
<dbReference type="PANTHER" id="PTHR47338">
    <property type="entry name" value="ZN(II)2CYS6 TRANSCRIPTION FACTOR (EUROFUNG)-RELATED"/>
    <property type="match status" value="1"/>
</dbReference>
<comment type="subcellular location">
    <subcellularLocation>
        <location evidence="1">Nucleus</location>
    </subcellularLocation>
</comment>
<sequence>MPSEIQLARYACLPCRRSKRRCDRKFPSCDLCIKKDIDCTYPGARTSERDSRTVYSQTPDSQSSPETTRSYNTEASALYFLAPHIFRQAQLELPRSDITIPAAVSSLIGDTSSIRDIANTFFSNIHFWLPIVFKKGFFVSLLSPWTQRQTELSLLALCMKLCNTAPSDDDGPNTFLYRTAKRFHHDVETAGILSTHVLQAGLLIALYEMGHAMYPASYLTVGDCSRYGLAIGLYRSCSPTSTIEDEEMRGRSWNEVEENRRVWWAVLIFDRFLNLNNPTRPLSTEDPTFDMYLPVDDTSWNDCTAKPGDAVKISTGFSLKIGGFARLAQATYLLSQAFHSVTSSALIENDTNDLDQAAQLRRTLLALVHAADSEAIHRRLDFCASSELSFSAILLLQQHRFQCISKIAMPGVPPEISLDNFWPESFEAADRADCVPIFFAHVLYQLGCILLTLAPGPLLDNAIGEKIGIVKSLLLRVNTRWRLAGKSF</sequence>
<keyword evidence="3" id="KW-0805">Transcription regulation</keyword>
<dbReference type="Proteomes" id="UP000249363">
    <property type="component" value="Unassembled WGS sequence"/>
</dbReference>
<dbReference type="GO" id="GO:0008270">
    <property type="term" value="F:zinc ion binding"/>
    <property type="evidence" value="ECO:0007669"/>
    <property type="project" value="InterPro"/>
</dbReference>
<accession>A0A364LA27</accession>
<keyword evidence="10" id="KW-1185">Reference proteome</keyword>
<dbReference type="Gene3D" id="4.10.240.10">
    <property type="entry name" value="Zn(2)-C6 fungal-type DNA-binding domain"/>
    <property type="match status" value="1"/>
</dbReference>
<keyword evidence="2" id="KW-0479">Metal-binding</keyword>
<dbReference type="InterPro" id="IPR001138">
    <property type="entry name" value="Zn2Cys6_DnaBD"/>
</dbReference>
<evidence type="ECO:0000256" key="3">
    <source>
        <dbReference type="ARBA" id="ARBA00023015"/>
    </source>
</evidence>
<feature type="compositionally biased region" description="Polar residues" evidence="7">
    <location>
        <begin position="53"/>
        <end position="69"/>
    </location>
</feature>
<feature type="region of interest" description="Disordered" evidence="7">
    <location>
        <begin position="50"/>
        <end position="69"/>
    </location>
</feature>
<dbReference type="PROSITE" id="PS50048">
    <property type="entry name" value="ZN2_CY6_FUNGAL_2"/>
    <property type="match status" value="1"/>
</dbReference>
<evidence type="ECO:0000313" key="9">
    <source>
        <dbReference type="EMBL" id="RAO72666.1"/>
    </source>
</evidence>
<dbReference type="GeneID" id="63797892"/>
<dbReference type="PANTHER" id="PTHR47338:SF20">
    <property type="entry name" value="ZN(II)2CYS6 TRANSCRIPTION FACTOR (EUROFUNG)"/>
    <property type="match status" value="1"/>
</dbReference>
<comment type="caution">
    <text evidence="9">The sequence shown here is derived from an EMBL/GenBank/DDBJ whole genome shotgun (WGS) entry which is preliminary data.</text>
</comment>
<dbReference type="GO" id="GO:0005634">
    <property type="term" value="C:nucleus"/>
    <property type="evidence" value="ECO:0007669"/>
    <property type="project" value="UniProtKB-SubCell"/>
</dbReference>
<dbReference type="STRING" id="1196081.A0A364LA27"/>
<dbReference type="GO" id="GO:0000981">
    <property type="term" value="F:DNA-binding transcription factor activity, RNA polymerase II-specific"/>
    <property type="evidence" value="ECO:0007669"/>
    <property type="project" value="InterPro"/>
</dbReference>
<dbReference type="GO" id="GO:0006351">
    <property type="term" value="P:DNA-templated transcription"/>
    <property type="evidence" value="ECO:0007669"/>
    <property type="project" value="InterPro"/>
</dbReference>
<evidence type="ECO:0000256" key="2">
    <source>
        <dbReference type="ARBA" id="ARBA00022723"/>
    </source>
</evidence>
<evidence type="ECO:0000259" key="8">
    <source>
        <dbReference type="PROSITE" id="PS50048"/>
    </source>
</evidence>
<dbReference type="InterPro" id="IPR036864">
    <property type="entry name" value="Zn2-C6_fun-type_DNA-bd_sf"/>
</dbReference>
<dbReference type="SUPFAM" id="SSF57701">
    <property type="entry name" value="Zn2/Cys6 DNA-binding domain"/>
    <property type="match status" value="1"/>
</dbReference>
<gene>
    <name evidence="9" type="ORF">BHQ10_008678</name>
</gene>
<evidence type="ECO:0000256" key="6">
    <source>
        <dbReference type="ARBA" id="ARBA00023242"/>
    </source>
</evidence>
<dbReference type="Pfam" id="PF04082">
    <property type="entry name" value="Fungal_trans"/>
    <property type="match status" value="1"/>
</dbReference>
<dbReference type="InterPro" id="IPR007219">
    <property type="entry name" value="XnlR_reg_dom"/>
</dbReference>
<dbReference type="EMBL" id="MIKG01000020">
    <property type="protein sequence ID" value="RAO72666.1"/>
    <property type="molecule type" value="Genomic_DNA"/>
</dbReference>
<dbReference type="RefSeq" id="XP_040737180.1">
    <property type="nucleotide sequence ID" value="XM_040881509.1"/>
</dbReference>
<name>A0A364LA27_TALAM</name>
<protein>
    <recommendedName>
        <fullName evidence="8">Zn(2)-C6 fungal-type domain-containing protein</fullName>
    </recommendedName>
</protein>
<keyword evidence="5" id="KW-0804">Transcription</keyword>
<reference evidence="9 10" key="1">
    <citation type="journal article" date="2017" name="Biotechnol. Biofuels">
        <title>Differential beta-glucosidase expression as a function of carbon source availability in Talaromyces amestolkiae: a genomic and proteomic approach.</title>
        <authorList>
            <person name="de Eugenio L.I."/>
            <person name="Mendez-Liter J.A."/>
            <person name="Nieto-Dominguez M."/>
            <person name="Alonso L."/>
            <person name="Gil-Munoz J."/>
            <person name="Barriuso J."/>
            <person name="Prieto A."/>
            <person name="Martinez M.J."/>
        </authorList>
    </citation>
    <scope>NUCLEOTIDE SEQUENCE [LARGE SCALE GENOMIC DNA]</scope>
    <source>
        <strain evidence="9 10">CIB</strain>
    </source>
</reference>
<dbReference type="GO" id="GO:0003677">
    <property type="term" value="F:DNA binding"/>
    <property type="evidence" value="ECO:0007669"/>
    <property type="project" value="UniProtKB-KW"/>
</dbReference>
<dbReference type="OrthoDB" id="270167at2759"/>
<dbReference type="InterPro" id="IPR050815">
    <property type="entry name" value="TF_fung"/>
</dbReference>
<dbReference type="AlphaFoldDB" id="A0A364LA27"/>
<evidence type="ECO:0000256" key="4">
    <source>
        <dbReference type="ARBA" id="ARBA00023125"/>
    </source>
</evidence>
<dbReference type="Pfam" id="PF00172">
    <property type="entry name" value="Zn_clus"/>
    <property type="match status" value="1"/>
</dbReference>
<evidence type="ECO:0000256" key="1">
    <source>
        <dbReference type="ARBA" id="ARBA00004123"/>
    </source>
</evidence>